<feature type="disulfide bond" evidence="6">
    <location>
        <begin position="275"/>
        <end position="281"/>
    </location>
</feature>
<dbReference type="InterPro" id="IPR001969">
    <property type="entry name" value="Aspartic_peptidase_AS"/>
</dbReference>
<evidence type="ECO:0000313" key="13">
    <source>
        <dbReference type="Proteomes" id="UP000290189"/>
    </source>
</evidence>
<evidence type="ECO:0000256" key="5">
    <source>
        <dbReference type="PIRSR" id="PIRSR601461-1"/>
    </source>
</evidence>
<keyword evidence="11" id="KW-0496">Mitochondrion</keyword>
<dbReference type="Gene3D" id="2.40.70.10">
    <property type="entry name" value="Acid Proteases"/>
    <property type="match status" value="2"/>
</dbReference>
<keyword evidence="3 7" id="KW-0064">Aspartyl protease</keyword>
<gene>
    <name evidence="10" type="ORF">PBRA_004075</name>
    <name evidence="11" type="ORF">PLBR_LOCUS3459</name>
</gene>
<geneLocation type="mitochondrion" evidence="11"/>
<dbReference type="GO" id="GO:0004190">
    <property type="term" value="F:aspartic-type endopeptidase activity"/>
    <property type="evidence" value="ECO:0007669"/>
    <property type="project" value="UniProtKB-KW"/>
</dbReference>
<feature type="active site" evidence="5">
    <location>
        <position position="286"/>
    </location>
</feature>
<evidence type="ECO:0000313" key="10">
    <source>
        <dbReference type="EMBL" id="CEO95309.1"/>
    </source>
</evidence>
<dbReference type="InterPro" id="IPR033121">
    <property type="entry name" value="PEPTIDASE_A1"/>
</dbReference>
<evidence type="ECO:0000256" key="7">
    <source>
        <dbReference type="RuleBase" id="RU000454"/>
    </source>
</evidence>
<dbReference type="OMA" id="FHINGHA"/>
<dbReference type="PRINTS" id="PR00792">
    <property type="entry name" value="PEPSIN"/>
</dbReference>
<feature type="active site" evidence="5">
    <location>
        <position position="89"/>
    </location>
</feature>
<dbReference type="Proteomes" id="UP000039324">
    <property type="component" value="Unassembled WGS sequence"/>
</dbReference>
<evidence type="ECO:0000256" key="3">
    <source>
        <dbReference type="ARBA" id="ARBA00022750"/>
    </source>
</evidence>
<dbReference type="InterPro" id="IPR021109">
    <property type="entry name" value="Peptidase_aspartic_dom_sf"/>
</dbReference>
<dbReference type="PROSITE" id="PS00141">
    <property type="entry name" value="ASP_PROTEASE"/>
    <property type="match status" value="2"/>
</dbReference>
<evidence type="ECO:0000256" key="2">
    <source>
        <dbReference type="ARBA" id="ARBA00022670"/>
    </source>
</evidence>
<evidence type="ECO:0000256" key="8">
    <source>
        <dbReference type="SAM" id="SignalP"/>
    </source>
</evidence>
<dbReference type="EMBL" id="OVEO01000005">
    <property type="protein sequence ID" value="SPQ96244.1"/>
    <property type="molecule type" value="Genomic_DNA"/>
</dbReference>
<dbReference type="EMBL" id="CDSF01000013">
    <property type="protein sequence ID" value="CEO95309.1"/>
    <property type="molecule type" value="Genomic_DNA"/>
</dbReference>
<evidence type="ECO:0000313" key="12">
    <source>
        <dbReference type="Proteomes" id="UP000039324"/>
    </source>
</evidence>
<reference evidence="11 13" key="2">
    <citation type="submission" date="2018-03" db="EMBL/GenBank/DDBJ databases">
        <authorList>
            <person name="Fogelqvist J."/>
        </authorList>
    </citation>
    <scope>NUCLEOTIDE SEQUENCE [LARGE SCALE GENOMIC DNA]</scope>
</reference>
<keyword evidence="6" id="KW-1015">Disulfide bond</keyword>
<organism evidence="10 12">
    <name type="scientific">Plasmodiophora brassicae</name>
    <name type="common">Clubroot disease agent</name>
    <dbReference type="NCBI Taxonomy" id="37360"/>
    <lineage>
        <taxon>Eukaryota</taxon>
        <taxon>Sar</taxon>
        <taxon>Rhizaria</taxon>
        <taxon>Endomyxa</taxon>
        <taxon>Phytomyxea</taxon>
        <taxon>Plasmodiophorida</taxon>
        <taxon>Plasmodiophoridae</taxon>
        <taxon>Plasmodiophora</taxon>
    </lineage>
</organism>
<dbReference type="GO" id="GO:0016485">
    <property type="term" value="P:protein processing"/>
    <property type="evidence" value="ECO:0007669"/>
    <property type="project" value="UniProtKB-ARBA"/>
</dbReference>
<name>A0A0G4IJG6_PLABS</name>
<dbReference type="SUPFAM" id="SSF50630">
    <property type="entry name" value="Acid proteases"/>
    <property type="match status" value="1"/>
</dbReference>
<proteinExistence type="inferred from homology"/>
<dbReference type="PANTHER" id="PTHR47966">
    <property type="entry name" value="BETA-SITE APP-CLEAVING ENZYME, ISOFORM A-RELATED"/>
    <property type="match status" value="1"/>
</dbReference>
<evidence type="ECO:0000256" key="1">
    <source>
        <dbReference type="ARBA" id="ARBA00007447"/>
    </source>
</evidence>
<evidence type="ECO:0000256" key="4">
    <source>
        <dbReference type="ARBA" id="ARBA00022801"/>
    </source>
</evidence>
<keyword evidence="4 7" id="KW-0378">Hydrolase</keyword>
<evidence type="ECO:0000256" key="6">
    <source>
        <dbReference type="PIRSR" id="PIRSR601461-2"/>
    </source>
</evidence>
<reference evidence="10 12" key="1">
    <citation type="submission" date="2015-02" db="EMBL/GenBank/DDBJ databases">
        <authorList>
            <person name="Chooi Y.-H."/>
        </authorList>
    </citation>
    <scope>NUCLEOTIDE SEQUENCE [LARGE SCALE GENOMIC DNA]</scope>
    <source>
        <strain evidence="10">E3</strain>
    </source>
</reference>
<dbReference type="AlphaFoldDB" id="A0A0G4IJG6"/>
<protein>
    <recommendedName>
        <fullName evidence="9">Peptidase A1 domain-containing protein</fullName>
    </recommendedName>
</protein>
<feature type="domain" description="Peptidase A1" evidence="9">
    <location>
        <begin position="71"/>
        <end position="385"/>
    </location>
</feature>
<dbReference type="OrthoDB" id="771136at2759"/>
<dbReference type="Pfam" id="PF00026">
    <property type="entry name" value="Asp"/>
    <property type="match status" value="1"/>
</dbReference>
<evidence type="ECO:0000313" key="11">
    <source>
        <dbReference type="EMBL" id="SPQ96244.1"/>
    </source>
</evidence>
<keyword evidence="12" id="KW-1185">Reference proteome</keyword>
<evidence type="ECO:0000259" key="9">
    <source>
        <dbReference type="PROSITE" id="PS51767"/>
    </source>
</evidence>
<keyword evidence="2 7" id="KW-0645">Protease</keyword>
<feature type="signal peptide" evidence="8">
    <location>
        <begin position="1"/>
        <end position="23"/>
    </location>
</feature>
<dbReference type="STRING" id="37360.A0A0G4IJG6"/>
<accession>A0A0G4IJG6</accession>
<dbReference type="InterPro" id="IPR001461">
    <property type="entry name" value="Aspartic_peptidase_A1"/>
</dbReference>
<dbReference type="PROSITE" id="PS51767">
    <property type="entry name" value="PEPTIDASE_A1"/>
    <property type="match status" value="1"/>
</dbReference>
<dbReference type="Proteomes" id="UP000290189">
    <property type="component" value="Unassembled WGS sequence"/>
</dbReference>
<feature type="chain" id="PRO_5033223290" description="Peptidase A1 domain-containing protein" evidence="8">
    <location>
        <begin position="24"/>
        <end position="397"/>
    </location>
</feature>
<keyword evidence="8" id="KW-0732">Signal</keyword>
<comment type="similarity">
    <text evidence="1 7">Belongs to the peptidase A1 family.</text>
</comment>
<sequence length="397" mass="43087">MTAFAKLFIVAALLCVGSDGVRQRVGLQRSHSTERRLQYIRNLRDHHDGLKRKSRAPAFDIELSASSINEFLAEIQVGTPPQPVNVVFDTGSSELWVSSSHCQALTCMQERQRFTPERSSTFVQAGMKMSVRYGSGSVHGPLAYESITLAPGLVVKHQLCGLIEDEQGSAFRNGVLDGIVGMSLRQLSAFAGKKSYDRNKPLVYSMIDQGLLPDLQFSFYFSADEGVRRSEIIFGQADERLYTGDLHMVPVATDPGYWIVEITRFTVNGVDTGACSDEAPCAGVLDSGSTAFAAPGDVVMAIVEALPHDNAAIVSRLPQLVFTIGGKEYAFGGEHYVLCEDLLCGIGWAAMDLTRIDAPAFILGDLFLAKYYTVFYPAKDQVGIAPVASLHAAANTS</sequence>
<dbReference type="FunFam" id="2.40.70.10:FF:000115">
    <property type="entry name" value="Lysosomal aspartic protease"/>
    <property type="match status" value="1"/>
</dbReference>